<accession>A0ABR1U432</accession>
<sequence>MGLNDDDDEGPTLACPFYKKDKITHSKCLTFRLSRVRDVKQHLNRKHIQPQSCARCSHHFDTQKSLRTHNRSASCTLEDFMKPAGIAKDQKKELGTRVGRKLGLAEQWYQVWEIGFPLLDHPISPFVESPIQEVLAGFREYWAENGQSIITERIQGIAALPYSVPHEERDLASLYSTSLQQSMTLLVDRYIDTYTARATSQTEIGVSSTQNESRTLPIFETTRGLANSASGLVSGTLALSTNRVERNWWTGSDIRPYEQIDLTTSLDIFDTTAEVSQEIGWPNTLDDAAVTSLGSCVGSADLERFDDWIARLIEGSHEDQHTV</sequence>
<dbReference type="EMBL" id="JAQQWM010000008">
    <property type="protein sequence ID" value="KAK8052714.1"/>
    <property type="molecule type" value="Genomic_DNA"/>
</dbReference>
<organism evidence="1 2">
    <name type="scientific">Apiospora saccharicola</name>
    <dbReference type="NCBI Taxonomy" id="335842"/>
    <lineage>
        <taxon>Eukaryota</taxon>
        <taxon>Fungi</taxon>
        <taxon>Dikarya</taxon>
        <taxon>Ascomycota</taxon>
        <taxon>Pezizomycotina</taxon>
        <taxon>Sordariomycetes</taxon>
        <taxon>Xylariomycetidae</taxon>
        <taxon>Amphisphaeriales</taxon>
        <taxon>Apiosporaceae</taxon>
        <taxon>Apiospora</taxon>
    </lineage>
</organism>
<protein>
    <recommendedName>
        <fullName evidence="3">C2H2-type domain-containing protein</fullName>
    </recommendedName>
</protein>
<reference evidence="1 2" key="1">
    <citation type="submission" date="2023-01" db="EMBL/GenBank/DDBJ databases">
        <title>Analysis of 21 Apiospora genomes using comparative genomics revels a genus with tremendous synthesis potential of carbohydrate active enzymes and secondary metabolites.</title>
        <authorList>
            <person name="Sorensen T."/>
        </authorList>
    </citation>
    <scope>NUCLEOTIDE SEQUENCE [LARGE SCALE GENOMIC DNA]</scope>
    <source>
        <strain evidence="1 2">CBS 83171</strain>
    </source>
</reference>
<dbReference type="PANTHER" id="PTHR38166">
    <property type="entry name" value="C2H2-TYPE DOMAIN-CONTAINING PROTEIN-RELATED"/>
    <property type="match status" value="1"/>
</dbReference>
<proteinExistence type="predicted"/>
<dbReference type="Proteomes" id="UP001446871">
    <property type="component" value="Unassembled WGS sequence"/>
</dbReference>
<evidence type="ECO:0000313" key="2">
    <source>
        <dbReference type="Proteomes" id="UP001446871"/>
    </source>
</evidence>
<gene>
    <name evidence="1" type="ORF">PG996_012015</name>
</gene>
<keyword evidence="2" id="KW-1185">Reference proteome</keyword>
<evidence type="ECO:0000313" key="1">
    <source>
        <dbReference type="EMBL" id="KAK8052714.1"/>
    </source>
</evidence>
<name>A0ABR1U432_9PEZI</name>
<evidence type="ECO:0008006" key="3">
    <source>
        <dbReference type="Google" id="ProtNLM"/>
    </source>
</evidence>
<comment type="caution">
    <text evidence="1">The sequence shown here is derived from an EMBL/GenBank/DDBJ whole genome shotgun (WGS) entry which is preliminary data.</text>
</comment>
<dbReference type="PANTHER" id="PTHR38166:SF1">
    <property type="entry name" value="C2H2-TYPE DOMAIN-CONTAINING PROTEIN"/>
    <property type="match status" value="1"/>
</dbReference>